<dbReference type="InterPro" id="IPR027417">
    <property type="entry name" value="P-loop_NTPase"/>
</dbReference>
<evidence type="ECO:0000259" key="8">
    <source>
        <dbReference type="PROSITE" id="PS50893"/>
    </source>
</evidence>
<dbReference type="PANTHER" id="PTHR24221:SF590">
    <property type="entry name" value="COMPONENT LINKED WITH THE ASSEMBLY OF CYTOCHROME' TRANSPORT TRANSMEMBRANE ATP-BINDING PROTEIN ABC TRANSPORTER CYDD-RELATED"/>
    <property type="match status" value="1"/>
</dbReference>
<dbReference type="EMBL" id="LN609302">
    <property type="protein sequence ID" value="CEF54545.1"/>
    <property type="molecule type" value="Genomic_DNA"/>
</dbReference>
<evidence type="ECO:0000256" key="4">
    <source>
        <dbReference type="ARBA" id="ARBA00022840"/>
    </source>
</evidence>
<dbReference type="Pfam" id="PF00005">
    <property type="entry name" value="ABC_tran"/>
    <property type="match status" value="1"/>
</dbReference>
<evidence type="ECO:0000256" key="7">
    <source>
        <dbReference type="SAM" id="Phobius"/>
    </source>
</evidence>
<evidence type="ECO:0000313" key="11">
    <source>
        <dbReference type="Proteomes" id="UP000068250"/>
    </source>
</evidence>
<evidence type="ECO:0000256" key="2">
    <source>
        <dbReference type="ARBA" id="ARBA00022692"/>
    </source>
</evidence>
<dbReference type="CDD" id="cd18584">
    <property type="entry name" value="ABC_6TM_AarD_CydD"/>
    <property type="match status" value="1"/>
</dbReference>
<dbReference type="InterPro" id="IPR036640">
    <property type="entry name" value="ABC1_TM_sf"/>
</dbReference>
<evidence type="ECO:0000256" key="1">
    <source>
        <dbReference type="ARBA" id="ARBA00004651"/>
    </source>
</evidence>
<feature type="domain" description="ABC transmembrane type-1" evidence="9">
    <location>
        <begin position="29"/>
        <end position="312"/>
    </location>
</feature>
<dbReference type="PATRIC" id="fig|431306.5.peg.821"/>
<dbReference type="STRING" id="431306.AGA_838"/>
<name>A0A0U5F2M2_9PROT</name>
<dbReference type="PANTHER" id="PTHR24221">
    <property type="entry name" value="ATP-BINDING CASSETTE SUB-FAMILY B"/>
    <property type="match status" value="1"/>
</dbReference>
<keyword evidence="10" id="KW-0378">Hydrolase</keyword>
<protein>
    <submittedName>
        <fullName evidence="10">ABC transporter, CydDC cysteine exporter (CydDC-E) family, permease/ATP-binding protein CydD</fullName>
        <ecNumber evidence="10">3.6.3.27</ecNumber>
    </submittedName>
</protein>
<dbReference type="AlphaFoldDB" id="A0A0U5F2M2"/>
<dbReference type="GO" id="GO:0005524">
    <property type="term" value="F:ATP binding"/>
    <property type="evidence" value="ECO:0007669"/>
    <property type="project" value="UniProtKB-KW"/>
</dbReference>
<keyword evidence="3" id="KW-0547">Nucleotide-binding</keyword>
<dbReference type="GO" id="GO:0005886">
    <property type="term" value="C:plasma membrane"/>
    <property type="evidence" value="ECO:0007669"/>
    <property type="project" value="UniProtKB-SubCell"/>
</dbReference>
<sequence>MFIMAPTSARNGGTDMTRGLARIARGWLLGSVLAGGVSAVLLVGQFIFLAHVVDDVAFHGHAPEAEWHEVALILVCLIGQVGARFASDIMGTQAGLRVASHVRGQLLTHLFSVGPVACARVPAGEVVTTFTEGADALVPYFARYIPSAAMMVVLPLLILAVVGGVDGWSFLVLACTGPLVPVFMAFVGYGAQAVMDRQWRQLSLLGGSFLDALRGLKTLRLFGRTQGSLDRIAQLADAHRRTTLSVMRVAFLTSAVLEFFSSLSIALVAVVFGTRLLAGTADFRSAFLVLLLAPEYFMPLRTFSASYHARQNANAAMTTLGRLLALPALTRRYGAQLPQCVDGVAEIRCQGMEVCNQDGASVLHNVTCHFTRNSLTVLTGMSGAGKTTLLQTLLGFLSPTAGELEACDVSGRPVPLQTLRMAWVPQRPLMVFGTVADNLRLGAPEADAAQLRHAAEQADVLDFIEALPDGFETHIGERGARLSGGQVRRLALARALLRNPDVLVLDEPTAGLDAASAMRVTNAICRCVVGRIVVVATHRQALAARANRVLHVADGTVEEFSPQQETVA</sequence>
<feature type="transmembrane region" description="Helical" evidence="7">
    <location>
        <begin position="168"/>
        <end position="191"/>
    </location>
</feature>
<dbReference type="Proteomes" id="UP000068250">
    <property type="component" value="Chromosome I"/>
</dbReference>
<keyword evidence="4 10" id="KW-0067">ATP-binding</keyword>
<feature type="transmembrane region" description="Helical" evidence="7">
    <location>
        <begin position="249"/>
        <end position="271"/>
    </location>
</feature>
<dbReference type="InterPro" id="IPR003593">
    <property type="entry name" value="AAA+_ATPase"/>
</dbReference>
<proteinExistence type="predicted"/>
<dbReference type="PROSITE" id="PS50893">
    <property type="entry name" value="ABC_TRANSPORTER_2"/>
    <property type="match status" value="1"/>
</dbReference>
<dbReference type="InterPro" id="IPR003439">
    <property type="entry name" value="ABC_transporter-like_ATP-bd"/>
</dbReference>
<dbReference type="Gene3D" id="1.20.1560.10">
    <property type="entry name" value="ABC transporter type 1, transmembrane domain"/>
    <property type="match status" value="1"/>
</dbReference>
<dbReference type="SMART" id="SM00382">
    <property type="entry name" value="AAA"/>
    <property type="match status" value="1"/>
</dbReference>
<evidence type="ECO:0000256" key="5">
    <source>
        <dbReference type="ARBA" id="ARBA00022989"/>
    </source>
</evidence>
<evidence type="ECO:0000256" key="3">
    <source>
        <dbReference type="ARBA" id="ARBA00022741"/>
    </source>
</evidence>
<reference evidence="11" key="1">
    <citation type="submission" date="2014-09" db="EMBL/GenBank/DDBJ databases">
        <authorList>
            <person name="Illeghems K.G."/>
        </authorList>
    </citation>
    <scope>NUCLEOTIDE SEQUENCE [LARGE SCALE GENOMIC DNA]</scope>
    <source>
        <strain evidence="11">LMG 23848T</strain>
    </source>
</reference>
<feature type="transmembrane region" description="Helical" evidence="7">
    <location>
        <begin position="144"/>
        <end position="162"/>
    </location>
</feature>
<keyword evidence="5 7" id="KW-1133">Transmembrane helix</keyword>
<accession>A0A0U5F2M2</accession>
<gene>
    <name evidence="10" type="primary">cydD</name>
    <name evidence="10" type="ORF">AGA_838</name>
</gene>
<dbReference type="InterPro" id="IPR014216">
    <property type="entry name" value="ABC_transptr_CydD"/>
</dbReference>
<keyword evidence="6 7" id="KW-0472">Membrane</keyword>
<evidence type="ECO:0000256" key="6">
    <source>
        <dbReference type="ARBA" id="ARBA00023136"/>
    </source>
</evidence>
<evidence type="ECO:0000313" key="10">
    <source>
        <dbReference type="EMBL" id="CEF54545.1"/>
    </source>
</evidence>
<feature type="transmembrane region" description="Helical" evidence="7">
    <location>
        <begin position="26"/>
        <end position="50"/>
    </location>
</feature>
<organism evidence="10 11">
    <name type="scientific">Acetobacter ghanensis</name>
    <dbReference type="NCBI Taxonomy" id="431306"/>
    <lineage>
        <taxon>Bacteria</taxon>
        <taxon>Pseudomonadati</taxon>
        <taxon>Pseudomonadota</taxon>
        <taxon>Alphaproteobacteria</taxon>
        <taxon>Acetobacterales</taxon>
        <taxon>Acetobacteraceae</taxon>
        <taxon>Acetobacter</taxon>
    </lineage>
</organism>
<comment type="subcellular location">
    <subcellularLocation>
        <location evidence="1">Cell membrane</location>
        <topology evidence="1">Multi-pass membrane protein</topology>
    </subcellularLocation>
</comment>
<feature type="domain" description="ABC transporter" evidence="8">
    <location>
        <begin position="347"/>
        <end position="568"/>
    </location>
</feature>
<dbReference type="SUPFAM" id="SSF90123">
    <property type="entry name" value="ABC transporter transmembrane region"/>
    <property type="match status" value="1"/>
</dbReference>
<feature type="transmembrane region" description="Helical" evidence="7">
    <location>
        <begin position="70"/>
        <end position="87"/>
    </location>
</feature>
<dbReference type="InterPro" id="IPR011527">
    <property type="entry name" value="ABC1_TM_dom"/>
</dbReference>
<dbReference type="PROSITE" id="PS50929">
    <property type="entry name" value="ABC_TM1F"/>
    <property type="match status" value="1"/>
</dbReference>
<dbReference type="EC" id="3.6.3.27" evidence="10"/>
<dbReference type="GO" id="GO:0042883">
    <property type="term" value="P:cysteine transport"/>
    <property type="evidence" value="ECO:0007669"/>
    <property type="project" value="InterPro"/>
</dbReference>
<dbReference type="SUPFAM" id="SSF52540">
    <property type="entry name" value="P-loop containing nucleoside triphosphate hydrolases"/>
    <property type="match status" value="1"/>
</dbReference>
<dbReference type="GO" id="GO:0016887">
    <property type="term" value="F:ATP hydrolysis activity"/>
    <property type="evidence" value="ECO:0007669"/>
    <property type="project" value="InterPro"/>
</dbReference>
<dbReference type="Pfam" id="PF00664">
    <property type="entry name" value="ABC_membrane"/>
    <property type="match status" value="1"/>
</dbReference>
<dbReference type="Gene3D" id="3.40.50.300">
    <property type="entry name" value="P-loop containing nucleotide triphosphate hydrolases"/>
    <property type="match status" value="1"/>
</dbReference>
<dbReference type="InterPro" id="IPR039421">
    <property type="entry name" value="Type_1_exporter"/>
</dbReference>
<keyword evidence="2 7" id="KW-0812">Transmembrane</keyword>
<evidence type="ECO:0000259" key="9">
    <source>
        <dbReference type="PROSITE" id="PS50929"/>
    </source>
</evidence>
<dbReference type="GO" id="GO:0140359">
    <property type="term" value="F:ABC-type transporter activity"/>
    <property type="evidence" value="ECO:0007669"/>
    <property type="project" value="InterPro"/>
</dbReference>
<dbReference type="NCBIfam" id="TIGR02857">
    <property type="entry name" value="CydD"/>
    <property type="match status" value="1"/>
</dbReference>